<accession>A0A8A2U7A0</accession>
<dbReference type="EMBL" id="CP071463">
    <property type="protein sequence ID" value="QSW84580.1"/>
    <property type="molecule type" value="Genomic_DNA"/>
</dbReference>
<evidence type="ECO:0000313" key="1">
    <source>
        <dbReference type="EMBL" id="QSW84580.1"/>
    </source>
</evidence>
<dbReference type="AlphaFoldDB" id="A0A8A2U7A0"/>
<dbReference type="OrthoDB" id="203397at2157"/>
<evidence type="ECO:0000313" key="2">
    <source>
        <dbReference type="Proteomes" id="UP000663191"/>
    </source>
</evidence>
<sequence>MIGTNSVAIETSVVTKTFSEANSLSPPSSFATTNVETAVGVPSITTQAVNVADGFVRLGHVGPWPVRVLSEPIRLLVLLAAVIVVVGRLYSHE</sequence>
<keyword evidence="2" id="KW-1185">Reference proteome</keyword>
<dbReference type="Proteomes" id="UP000663191">
    <property type="component" value="Chromosome"/>
</dbReference>
<proteinExistence type="predicted"/>
<dbReference type="KEGG" id="hlo:J0X27_14145"/>
<organism evidence="1 2">
    <name type="scientific">Natrinema longum</name>
    <dbReference type="NCBI Taxonomy" id="370324"/>
    <lineage>
        <taxon>Archaea</taxon>
        <taxon>Methanobacteriati</taxon>
        <taxon>Methanobacteriota</taxon>
        <taxon>Stenosarchaea group</taxon>
        <taxon>Halobacteria</taxon>
        <taxon>Halobacteriales</taxon>
        <taxon>Natrialbaceae</taxon>
        <taxon>Natrinema</taxon>
    </lineage>
</organism>
<protein>
    <submittedName>
        <fullName evidence="1">Uncharacterized protein</fullName>
    </submittedName>
</protein>
<gene>
    <name evidence="1" type="ORF">J0X27_14145</name>
</gene>
<reference evidence="1 2" key="1">
    <citation type="journal article" date="2006" name="Int. J. Syst. Evol. Microbiol.">
        <title>Haloterrigena longa sp. nov. and Haloterrigena limicola sp. nov., extremely halophilic archaea isolated from a salt lake.</title>
        <authorList>
            <person name="Cui H.L."/>
            <person name="Tohty D."/>
            <person name="Zhou P.J."/>
            <person name="Liu S.J."/>
        </authorList>
    </citation>
    <scope>NUCLEOTIDE SEQUENCE [LARGE SCALE GENOMIC DNA]</scope>
    <source>
        <strain evidence="1 2">ABH32</strain>
    </source>
</reference>
<name>A0A8A2U7A0_9EURY</name>